<dbReference type="PANTHER" id="PTHR35329:SF1">
    <property type="entry name" value="CHITIN SYNTHASE EXPORT CHAPERONE"/>
    <property type="match status" value="1"/>
</dbReference>
<gene>
    <name evidence="2" type="ORF">QCA50_011952</name>
</gene>
<reference evidence="2 3" key="1">
    <citation type="submission" date="2022-09" db="EMBL/GenBank/DDBJ databases">
        <authorList>
            <person name="Palmer J.M."/>
        </authorList>
    </citation>
    <scope>NUCLEOTIDE SEQUENCE [LARGE SCALE GENOMIC DNA]</scope>
    <source>
        <strain evidence="2 3">DSM 7382</strain>
    </source>
</reference>
<dbReference type="PANTHER" id="PTHR35329">
    <property type="entry name" value="CHITIN SYNTHASE EXPORT CHAPERONE"/>
    <property type="match status" value="1"/>
</dbReference>
<dbReference type="Proteomes" id="UP001385951">
    <property type="component" value="Unassembled WGS sequence"/>
</dbReference>
<keyword evidence="1" id="KW-0472">Membrane</keyword>
<dbReference type="GO" id="GO:0051082">
    <property type="term" value="F:unfolded protein binding"/>
    <property type="evidence" value="ECO:0007669"/>
    <property type="project" value="TreeGrafter"/>
</dbReference>
<name>A0AAW0G564_9APHY</name>
<keyword evidence="1" id="KW-1133">Transmembrane helix</keyword>
<evidence type="ECO:0000313" key="2">
    <source>
        <dbReference type="EMBL" id="KAK7685113.1"/>
    </source>
</evidence>
<feature type="transmembrane region" description="Helical" evidence="1">
    <location>
        <begin position="241"/>
        <end position="261"/>
    </location>
</feature>
<comment type="caution">
    <text evidence="2">The sequence shown here is derived from an EMBL/GenBank/DDBJ whole genome shotgun (WGS) entry which is preliminary data.</text>
</comment>
<dbReference type="EMBL" id="JASBNA010000022">
    <property type="protein sequence ID" value="KAK7685113.1"/>
    <property type="molecule type" value="Genomic_DNA"/>
</dbReference>
<keyword evidence="1" id="KW-0812">Transmembrane</keyword>
<sequence>MTKFGDFAPLCHDTPSYPWCNLFYRQIQHHQSSVFTSVSSNPATAPVGINPTCGIPFVGSNGSLANIANIVACALSIFVVGALIFLTSRRRAAVGRVEFRIFLVLYWLTLPLQLLTTGSVLQQGSTALTVLTAIHAGFVAATFWALLGNAIVSTQVVEDGTLSSLIPFSFFTLAFFIAVTYISLDTAFSFTSVFGPSDPADSLNNIALFILTNIWPAAAAVIYFALMLYIILGILNELKPVWFYILAAGLFVLSQLDFFLLNKVICKGANQKIDGSFVATILETASVVVLYFGWKGITEEQWDDQEYAYYYGR</sequence>
<evidence type="ECO:0000313" key="3">
    <source>
        <dbReference type="Proteomes" id="UP001385951"/>
    </source>
</evidence>
<feature type="transmembrane region" description="Helical" evidence="1">
    <location>
        <begin position="206"/>
        <end position="229"/>
    </location>
</feature>
<dbReference type="Pfam" id="PF12271">
    <property type="entry name" value="Chs7"/>
    <property type="match status" value="1"/>
</dbReference>
<accession>A0AAW0G564</accession>
<dbReference type="GO" id="GO:0006457">
    <property type="term" value="P:protein folding"/>
    <property type="evidence" value="ECO:0007669"/>
    <property type="project" value="TreeGrafter"/>
</dbReference>
<organism evidence="2 3">
    <name type="scientific">Cerrena zonata</name>
    <dbReference type="NCBI Taxonomy" id="2478898"/>
    <lineage>
        <taxon>Eukaryota</taxon>
        <taxon>Fungi</taxon>
        <taxon>Dikarya</taxon>
        <taxon>Basidiomycota</taxon>
        <taxon>Agaricomycotina</taxon>
        <taxon>Agaricomycetes</taxon>
        <taxon>Polyporales</taxon>
        <taxon>Cerrenaceae</taxon>
        <taxon>Cerrena</taxon>
    </lineage>
</organism>
<evidence type="ECO:0000256" key="1">
    <source>
        <dbReference type="SAM" id="Phobius"/>
    </source>
</evidence>
<feature type="transmembrane region" description="Helical" evidence="1">
    <location>
        <begin position="99"/>
        <end position="121"/>
    </location>
</feature>
<evidence type="ECO:0008006" key="4">
    <source>
        <dbReference type="Google" id="ProtNLM"/>
    </source>
</evidence>
<dbReference type="GO" id="GO:0005789">
    <property type="term" value="C:endoplasmic reticulum membrane"/>
    <property type="evidence" value="ECO:0007669"/>
    <property type="project" value="TreeGrafter"/>
</dbReference>
<feature type="transmembrane region" description="Helical" evidence="1">
    <location>
        <begin position="273"/>
        <end position="294"/>
    </location>
</feature>
<dbReference type="InterPro" id="IPR022057">
    <property type="entry name" value="Chs7"/>
</dbReference>
<keyword evidence="3" id="KW-1185">Reference proteome</keyword>
<proteinExistence type="predicted"/>
<feature type="transmembrane region" description="Helical" evidence="1">
    <location>
        <begin position="164"/>
        <end position="184"/>
    </location>
</feature>
<protein>
    <recommendedName>
        <fullName evidence="4">Chitin synthase export chaperone</fullName>
    </recommendedName>
</protein>
<feature type="transmembrane region" description="Helical" evidence="1">
    <location>
        <begin position="67"/>
        <end position="87"/>
    </location>
</feature>
<feature type="transmembrane region" description="Helical" evidence="1">
    <location>
        <begin position="127"/>
        <end position="152"/>
    </location>
</feature>
<dbReference type="AlphaFoldDB" id="A0AAW0G564"/>